<dbReference type="Gene3D" id="1.25.10.10">
    <property type="entry name" value="Leucine-rich Repeat Variant"/>
    <property type="match status" value="1"/>
</dbReference>
<dbReference type="InParanoid" id="A0CMU5"/>
<reference evidence="1 2" key="1">
    <citation type="journal article" date="2006" name="Nature">
        <title>Global trends of whole-genome duplications revealed by the ciliate Paramecium tetraurelia.</title>
        <authorList>
            <consortium name="Genoscope"/>
            <person name="Aury J.-M."/>
            <person name="Jaillon O."/>
            <person name="Duret L."/>
            <person name="Noel B."/>
            <person name="Jubin C."/>
            <person name="Porcel B.M."/>
            <person name="Segurens B."/>
            <person name="Daubin V."/>
            <person name="Anthouard V."/>
            <person name="Aiach N."/>
            <person name="Arnaiz O."/>
            <person name="Billaut A."/>
            <person name="Beisson J."/>
            <person name="Blanc I."/>
            <person name="Bouhouche K."/>
            <person name="Camara F."/>
            <person name="Duharcourt S."/>
            <person name="Guigo R."/>
            <person name="Gogendeau D."/>
            <person name="Katinka M."/>
            <person name="Keller A.-M."/>
            <person name="Kissmehl R."/>
            <person name="Klotz C."/>
            <person name="Koll F."/>
            <person name="Le Moue A."/>
            <person name="Lepere C."/>
            <person name="Malinsky S."/>
            <person name="Nowacki M."/>
            <person name="Nowak J.K."/>
            <person name="Plattner H."/>
            <person name="Poulain J."/>
            <person name="Ruiz F."/>
            <person name="Serrano V."/>
            <person name="Zagulski M."/>
            <person name="Dessen P."/>
            <person name="Betermier M."/>
            <person name="Weissenbach J."/>
            <person name="Scarpelli C."/>
            <person name="Schachter V."/>
            <person name="Sperling L."/>
            <person name="Meyer E."/>
            <person name="Cohen J."/>
            <person name="Wincker P."/>
        </authorList>
    </citation>
    <scope>NUCLEOTIDE SEQUENCE [LARGE SCALE GENOMIC DNA]</scope>
    <source>
        <strain evidence="1 2">Stock d4-2</strain>
    </source>
</reference>
<evidence type="ECO:0000313" key="1">
    <source>
        <dbReference type="EMBL" id="CAK72112.1"/>
    </source>
</evidence>
<dbReference type="KEGG" id="ptm:GSPATT00038729001"/>
<dbReference type="Proteomes" id="UP000000600">
    <property type="component" value="Unassembled WGS sequence"/>
</dbReference>
<dbReference type="EMBL" id="CT868113">
    <property type="protein sequence ID" value="CAK72112.1"/>
    <property type="molecule type" value="Genomic_DNA"/>
</dbReference>
<accession>A0CMU5</accession>
<gene>
    <name evidence="1" type="ORF">GSPATT00038729001</name>
</gene>
<name>A0CMU5_PARTE</name>
<sequence>MYFIESDVIIVNEDLNDYENDNCKRGFQLKINSRNFEINQNSNCTSEQMDPQTIQVIGFNELPQIDPNQITQLAAETQQLFTFGTKAWLQLFQAITNLRCINKYVPQYVNQLFEMFGQQVMVALDDSKPKIQRNVVTLINEVFSLGRSVQICPQIFQVFVPKLILKSQNSEHKQIKEECLVVVSNYILNCSQYEAGLFAVIQLTGQKKSTVPLQKFCLQVLAKQIQTIGSFLQSFSVNTLTLLLQALSSFLNSQGGEIQTYAFQICMYLHQLVGDQNFKNWMSVSLDPQSTQIMVNKIQEVLRKKSKAKQHTTMTDMKQRMTFGVYENQEQVENQNHFNEFVKDKQKANNFLDLNQVQPLQPSVYYNENLNYQQQSQHLMQNLSQQQQFIQYQ</sequence>
<dbReference type="InterPro" id="IPR011989">
    <property type="entry name" value="ARM-like"/>
</dbReference>
<protein>
    <recommendedName>
        <fullName evidence="3">TOG domain-containing protein</fullName>
    </recommendedName>
</protein>
<dbReference type="eggNOG" id="ENOG502T09S">
    <property type="taxonomic scope" value="Eukaryota"/>
</dbReference>
<dbReference type="RefSeq" id="XP_001439509.1">
    <property type="nucleotide sequence ID" value="XM_001439472.1"/>
</dbReference>
<dbReference type="AlphaFoldDB" id="A0CMU5"/>
<proteinExistence type="predicted"/>
<dbReference type="OMA" id="QNHFNEF"/>
<dbReference type="InterPro" id="IPR016024">
    <property type="entry name" value="ARM-type_fold"/>
</dbReference>
<dbReference type="GeneID" id="5025293"/>
<evidence type="ECO:0000313" key="2">
    <source>
        <dbReference type="Proteomes" id="UP000000600"/>
    </source>
</evidence>
<keyword evidence="2" id="KW-1185">Reference proteome</keyword>
<evidence type="ECO:0008006" key="3">
    <source>
        <dbReference type="Google" id="ProtNLM"/>
    </source>
</evidence>
<dbReference type="SUPFAM" id="SSF48371">
    <property type="entry name" value="ARM repeat"/>
    <property type="match status" value="1"/>
</dbReference>
<dbReference type="HOGENOM" id="CLU_702951_0_0_1"/>
<organism evidence="1 2">
    <name type="scientific">Paramecium tetraurelia</name>
    <dbReference type="NCBI Taxonomy" id="5888"/>
    <lineage>
        <taxon>Eukaryota</taxon>
        <taxon>Sar</taxon>
        <taxon>Alveolata</taxon>
        <taxon>Ciliophora</taxon>
        <taxon>Intramacronucleata</taxon>
        <taxon>Oligohymenophorea</taxon>
        <taxon>Peniculida</taxon>
        <taxon>Parameciidae</taxon>
        <taxon>Paramecium</taxon>
    </lineage>
</organism>